<dbReference type="EMBL" id="JBHTIU010000019">
    <property type="protein sequence ID" value="MFD0868649.1"/>
    <property type="molecule type" value="Genomic_DNA"/>
</dbReference>
<evidence type="ECO:0000313" key="3">
    <source>
        <dbReference type="Proteomes" id="UP001597120"/>
    </source>
</evidence>
<protein>
    <submittedName>
        <fullName evidence="2">DUF559 domain-containing protein</fullName>
    </submittedName>
</protein>
<dbReference type="Pfam" id="PF04480">
    <property type="entry name" value="DUF559"/>
    <property type="match status" value="1"/>
</dbReference>
<feature type="domain" description="DUF559" evidence="1">
    <location>
        <begin position="64"/>
        <end position="130"/>
    </location>
</feature>
<keyword evidence="3" id="KW-1185">Reference proteome</keyword>
<evidence type="ECO:0000313" key="2">
    <source>
        <dbReference type="EMBL" id="MFD0868649.1"/>
    </source>
</evidence>
<reference evidence="3" key="1">
    <citation type="journal article" date="2019" name="Int. J. Syst. Evol. Microbiol.">
        <title>The Global Catalogue of Microorganisms (GCM) 10K type strain sequencing project: providing services to taxonomists for standard genome sequencing and annotation.</title>
        <authorList>
            <consortium name="The Broad Institute Genomics Platform"/>
            <consortium name="The Broad Institute Genome Sequencing Center for Infectious Disease"/>
            <person name="Wu L."/>
            <person name="Ma J."/>
        </authorList>
    </citation>
    <scope>NUCLEOTIDE SEQUENCE [LARGE SCALE GENOMIC DNA]</scope>
    <source>
        <strain evidence="3">CCUG 57263</strain>
    </source>
</reference>
<accession>A0ABW3D7E3</accession>
<name>A0ABW3D7E3_9BACL</name>
<dbReference type="Proteomes" id="UP001597120">
    <property type="component" value="Unassembled WGS sequence"/>
</dbReference>
<organism evidence="2 3">
    <name type="scientific">Paenibacillus residui</name>
    <dbReference type="NCBI Taxonomy" id="629724"/>
    <lineage>
        <taxon>Bacteria</taxon>
        <taxon>Bacillati</taxon>
        <taxon>Bacillota</taxon>
        <taxon>Bacilli</taxon>
        <taxon>Bacillales</taxon>
        <taxon>Paenibacillaceae</taxon>
        <taxon>Paenibacillus</taxon>
    </lineage>
</organism>
<sequence>MNFEEAHTEFIQYHLQRRSGERRDRLARGHLEAEKLFCRNIWWPLRENFIDLHPEYEVLDWRGLSYFCDFAWLTRHVKLIIEIKGFGPHVRDMDRRKYCNELNRETFLSALGYQVISFAYDDVAYRPELCITLLRMILSRYQPDSSSVSLDSVAEREIILYACSGSASHRCENSFKHQPAHCSAHAQITLR</sequence>
<dbReference type="InterPro" id="IPR007569">
    <property type="entry name" value="DUF559"/>
</dbReference>
<gene>
    <name evidence="2" type="ORF">ACFQ03_05770</name>
</gene>
<proteinExistence type="predicted"/>
<comment type="caution">
    <text evidence="2">The sequence shown here is derived from an EMBL/GenBank/DDBJ whole genome shotgun (WGS) entry which is preliminary data.</text>
</comment>
<evidence type="ECO:0000259" key="1">
    <source>
        <dbReference type="Pfam" id="PF04480"/>
    </source>
</evidence>
<dbReference type="Gene3D" id="3.40.960.10">
    <property type="entry name" value="VSR Endonuclease"/>
    <property type="match status" value="1"/>
</dbReference>
<dbReference type="RefSeq" id="WP_379286714.1">
    <property type="nucleotide sequence ID" value="NZ_JBHTIU010000019.1"/>
</dbReference>